<dbReference type="InterPro" id="IPR038538">
    <property type="entry name" value="MTERF_sf"/>
</dbReference>
<dbReference type="PANTHER" id="PTHR13068:SF112">
    <property type="entry name" value="TRANSCRIPTION TERMINATION FACTOR 3, MITOCHONDRIAL"/>
    <property type="match status" value="1"/>
</dbReference>
<keyword evidence="4" id="KW-0732">Signal</keyword>
<keyword evidence="2" id="KW-0806">Transcription termination</keyword>
<protein>
    <submittedName>
        <fullName evidence="6">Mitochodrial transcription termination factor</fullName>
    </submittedName>
</protein>
<reference evidence="6 7" key="1">
    <citation type="submission" date="2018-07" db="EMBL/GenBank/DDBJ databases">
        <title>The complete nuclear genome of the prasinophyte Chloropicon primus (CCMP1205).</title>
        <authorList>
            <person name="Pombert J.-F."/>
            <person name="Otis C."/>
            <person name="Turmel M."/>
            <person name="Lemieux C."/>
        </authorList>
    </citation>
    <scope>NUCLEOTIDE SEQUENCE [LARGE SCALE GENOMIC DNA]</scope>
    <source>
        <strain evidence="6 7">CCMP1205</strain>
    </source>
</reference>
<feature type="signal peptide" evidence="4">
    <location>
        <begin position="1"/>
        <end position="19"/>
    </location>
</feature>
<dbReference type="AlphaFoldDB" id="A0A5B8MFA8"/>
<dbReference type="GO" id="GO:0006353">
    <property type="term" value="P:DNA-templated transcription termination"/>
    <property type="evidence" value="ECO:0007669"/>
    <property type="project" value="UniProtKB-KW"/>
</dbReference>
<feature type="chain" id="PRO_5035671509" evidence="4">
    <location>
        <begin position="20"/>
        <end position="364"/>
    </location>
</feature>
<name>A0A5B8MFA8_9CHLO</name>
<evidence type="ECO:0000256" key="1">
    <source>
        <dbReference type="ARBA" id="ARBA00007692"/>
    </source>
</evidence>
<dbReference type="EMBL" id="CP031034">
    <property type="protein sequence ID" value="QDZ17960.1"/>
    <property type="molecule type" value="Genomic_DNA"/>
</dbReference>
<reference evidence="5" key="2">
    <citation type="submission" date="2021-01" db="EMBL/GenBank/DDBJ databases">
        <authorList>
            <person name="Corre E."/>
            <person name="Pelletier E."/>
            <person name="Niang G."/>
            <person name="Scheremetjew M."/>
            <person name="Finn R."/>
            <person name="Kale V."/>
            <person name="Holt S."/>
            <person name="Cochrane G."/>
            <person name="Meng A."/>
            <person name="Brown T."/>
            <person name="Cohen L."/>
        </authorList>
    </citation>
    <scope>NUCLEOTIDE SEQUENCE</scope>
    <source>
        <strain evidence="5">CCMP1205</strain>
    </source>
</reference>
<keyword evidence="7" id="KW-1185">Reference proteome</keyword>
<dbReference type="Pfam" id="PF02536">
    <property type="entry name" value="mTERF"/>
    <property type="match status" value="1"/>
</dbReference>
<gene>
    <name evidence="6" type="ORF">A3770_01p04780</name>
    <name evidence="5" type="ORF">CPRI1469_LOCUS3733</name>
</gene>
<dbReference type="GO" id="GO:0003676">
    <property type="term" value="F:nucleic acid binding"/>
    <property type="evidence" value="ECO:0007669"/>
    <property type="project" value="InterPro"/>
</dbReference>
<evidence type="ECO:0000256" key="2">
    <source>
        <dbReference type="ARBA" id="ARBA00022472"/>
    </source>
</evidence>
<keyword evidence="2" id="KW-0805">Transcription regulation</keyword>
<evidence type="ECO:0000313" key="6">
    <source>
        <dbReference type="EMBL" id="QDZ17960.1"/>
    </source>
</evidence>
<accession>A0A5B8MFA8</accession>
<evidence type="ECO:0000256" key="4">
    <source>
        <dbReference type="SAM" id="SignalP"/>
    </source>
</evidence>
<dbReference type="SMART" id="SM00733">
    <property type="entry name" value="Mterf"/>
    <property type="match status" value="6"/>
</dbReference>
<dbReference type="PANTHER" id="PTHR13068">
    <property type="entry name" value="CGI-12 PROTEIN-RELATED"/>
    <property type="match status" value="1"/>
</dbReference>
<evidence type="ECO:0000256" key="3">
    <source>
        <dbReference type="ARBA" id="ARBA00022946"/>
    </source>
</evidence>
<organism evidence="6 7">
    <name type="scientific">Chloropicon primus</name>
    <dbReference type="NCBI Taxonomy" id="1764295"/>
    <lineage>
        <taxon>Eukaryota</taxon>
        <taxon>Viridiplantae</taxon>
        <taxon>Chlorophyta</taxon>
        <taxon>Chloropicophyceae</taxon>
        <taxon>Chloropicales</taxon>
        <taxon>Chloropicaceae</taxon>
        <taxon>Chloropicon</taxon>
    </lineage>
</organism>
<dbReference type="Gene3D" id="1.25.70.10">
    <property type="entry name" value="Transcription termination factor 3, mitochondrial"/>
    <property type="match status" value="1"/>
</dbReference>
<comment type="similarity">
    <text evidence="1">Belongs to the mTERF family.</text>
</comment>
<dbReference type="STRING" id="1764295.A0A5B8MFA8"/>
<dbReference type="InterPro" id="IPR003690">
    <property type="entry name" value="MTERF"/>
</dbReference>
<dbReference type="EMBL" id="HBHL01005810">
    <property type="protein sequence ID" value="CAD9714879.1"/>
    <property type="molecule type" value="Transcribed_RNA"/>
</dbReference>
<dbReference type="OrthoDB" id="508936at2759"/>
<proteinExistence type="inferred from homology"/>
<keyword evidence="3" id="KW-0809">Transit peptide</keyword>
<sequence length="364" mass="41243">MVLWIGVGGSVSLLPGVLLCRRGVVAVASASLGALRLEEKEKLERVAQDVTKTLDRDIPEAMLPQLKYLIGIGARAEDLSKVAIREILPHKGSDGYRKILHRPDLLRSRVGFYQGEFGVKGESIGKMIVRSVNSLFILQDAKVQDKIRLLYGLGMDKRGVSRLLVRSPSFFSLKTETLETKIGSLRRALSDICEHVDQNALLLKILELRPQVLSRKSEKVTDLLEGLVSYGFAKEEVVQMILKNPSILGYDLRSMEEKLKVLEGNAFQKEQVIAFMASSPKLFDLSVENNFKPTLGFFLGTGWTIEDLCRFPQVLNYSLSKRIRPRHDYIRRKEPNYETAGRYQWIVLSDSDFAKRFGREVEER</sequence>
<evidence type="ECO:0000313" key="5">
    <source>
        <dbReference type="EMBL" id="CAD9714879.1"/>
    </source>
</evidence>
<dbReference type="Proteomes" id="UP000316726">
    <property type="component" value="Chromosome 1"/>
</dbReference>
<evidence type="ECO:0000313" key="7">
    <source>
        <dbReference type="Proteomes" id="UP000316726"/>
    </source>
</evidence>
<keyword evidence="2" id="KW-0804">Transcription</keyword>